<dbReference type="Proteomes" id="UP000000235">
    <property type="component" value="Chromosome"/>
</dbReference>
<keyword evidence="4" id="KW-1185">Reference proteome</keyword>
<sequence>MPGADQGIYRRMYTVAQLIGGVWGAGGEGGDLVVHDPADGTPVSSVPVATAEEVAKAVEAARGAAAEWARTPPTERAAALHRAADAVAAAAAELAQATTAEMGKPLADARGGVDAGVGTLRQYAELAPVRGGRTLHGATEAIDFMLPQPRGVVAAITPWNDPVAVSCGLLGAALVTGNVVLYKPSERTPATGWLLAKALDAALPPGVLSLLTGGPEVGAALAAQQVDVLAHVGSTDTGRAIAAAAARTGAKVLLENGGSDPLVVDADVDPLWAAEQAAIGAFANAGQICVAVERIYVHRDVAEDFVDALIERAQTLRTGPGADPATELGPLVDRRHRDHVHGQVTAAVAQGAHLRVGGTLPNGPGAFYPATVVTDCRQDMPLIREETFAPVAPVMVVDSFSEALRCAADSPYGLGATVLTASMSHAQRAFRDLPVGTVKINAVFGGAPGGAAHPRRGSGQGFGYGPELLDEFTATKAVHLQAPSGGHW</sequence>
<dbReference type="Gene3D" id="3.40.309.10">
    <property type="entry name" value="Aldehyde Dehydrogenase, Chain A, domain 2"/>
    <property type="match status" value="1"/>
</dbReference>
<dbReference type="InterPro" id="IPR016160">
    <property type="entry name" value="Ald_DH_CS_CYS"/>
</dbReference>
<evidence type="ECO:0000313" key="4">
    <source>
        <dbReference type="Proteomes" id="UP000000235"/>
    </source>
</evidence>
<reference evidence="4" key="1">
    <citation type="journal article" date="2007" name="Proc. Natl. Acad. Sci. U.S.A.">
        <title>Genome sequencing reveals complex secondary metabolome in the marine actinomycete Salinispora tropica.</title>
        <authorList>
            <person name="Udwary D.W."/>
            <person name="Zeigler L."/>
            <person name="Asolkar R.N."/>
            <person name="Singan V."/>
            <person name="Lapidus A."/>
            <person name="Fenical W."/>
            <person name="Jensen P.R."/>
            <person name="Moore B.S."/>
        </authorList>
    </citation>
    <scope>NUCLEOTIDE SEQUENCE [LARGE SCALE GENOMIC DNA]</scope>
    <source>
        <strain evidence="4">ATCC BAA-916 / DSM 44818 / CNB-440</strain>
    </source>
</reference>
<dbReference type="GO" id="GO:0016620">
    <property type="term" value="F:oxidoreductase activity, acting on the aldehyde or oxo group of donors, NAD or NADP as acceptor"/>
    <property type="evidence" value="ECO:0007669"/>
    <property type="project" value="InterPro"/>
</dbReference>
<keyword evidence="1" id="KW-0560">Oxidoreductase</keyword>
<dbReference type="STRING" id="369723.Strop_1757"/>
<proteinExistence type="predicted"/>
<organism evidence="3 4">
    <name type="scientific">Salinispora tropica (strain ATCC BAA-916 / DSM 44818 / JCM 13857 / NBRC 105044 / CNB-440)</name>
    <dbReference type="NCBI Taxonomy" id="369723"/>
    <lineage>
        <taxon>Bacteria</taxon>
        <taxon>Bacillati</taxon>
        <taxon>Actinomycetota</taxon>
        <taxon>Actinomycetes</taxon>
        <taxon>Micromonosporales</taxon>
        <taxon>Micromonosporaceae</taxon>
        <taxon>Salinispora</taxon>
    </lineage>
</organism>
<dbReference type="PANTHER" id="PTHR11699">
    <property type="entry name" value="ALDEHYDE DEHYDROGENASE-RELATED"/>
    <property type="match status" value="1"/>
</dbReference>
<evidence type="ECO:0000259" key="2">
    <source>
        <dbReference type="Pfam" id="PF00171"/>
    </source>
</evidence>
<dbReference type="InterPro" id="IPR016162">
    <property type="entry name" value="Ald_DH_N"/>
</dbReference>
<dbReference type="EMBL" id="CP000667">
    <property type="protein sequence ID" value="ABP54220.1"/>
    <property type="molecule type" value="Genomic_DNA"/>
</dbReference>
<dbReference type="InterPro" id="IPR015590">
    <property type="entry name" value="Aldehyde_DH_dom"/>
</dbReference>
<dbReference type="InterPro" id="IPR016161">
    <property type="entry name" value="Ald_DH/histidinol_DH"/>
</dbReference>
<gene>
    <name evidence="3" type="ordered locus">Strop_1757</name>
</gene>
<dbReference type="PROSITE" id="PS00070">
    <property type="entry name" value="ALDEHYDE_DEHYDR_CYS"/>
    <property type="match status" value="1"/>
</dbReference>
<dbReference type="eggNOG" id="COG1012">
    <property type="taxonomic scope" value="Bacteria"/>
</dbReference>
<dbReference type="CDD" id="cd07078">
    <property type="entry name" value="ALDH"/>
    <property type="match status" value="1"/>
</dbReference>
<dbReference type="InterPro" id="IPR016163">
    <property type="entry name" value="Ald_DH_C"/>
</dbReference>
<dbReference type="SUPFAM" id="SSF53720">
    <property type="entry name" value="ALDH-like"/>
    <property type="match status" value="1"/>
</dbReference>
<name>A4X5S0_SALTO</name>
<dbReference type="HOGENOM" id="CLU_005391_0_0_11"/>
<dbReference type="Pfam" id="PF00171">
    <property type="entry name" value="Aldedh"/>
    <property type="match status" value="1"/>
</dbReference>
<evidence type="ECO:0000313" key="3">
    <source>
        <dbReference type="EMBL" id="ABP54220.1"/>
    </source>
</evidence>
<dbReference type="AlphaFoldDB" id="A4X5S0"/>
<accession>A4X5S0</accession>
<evidence type="ECO:0000256" key="1">
    <source>
        <dbReference type="ARBA" id="ARBA00023002"/>
    </source>
</evidence>
<protein>
    <submittedName>
        <fullName evidence="3">Aldehyde dehydrogenase</fullName>
    </submittedName>
</protein>
<dbReference type="KEGG" id="stp:Strop_1757"/>
<feature type="domain" description="Aldehyde dehydrogenase" evidence="2">
    <location>
        <begin position="30"/>
        <end position="478"/>
    </location>
</feature>
<dbReference type="Gene3D" id="3.40.605.10">
    <property type="entry name" value="Aldehyde Dehydrogenase, Chain A, domain 1"/>
    <property type="match status" value="1"/>
</dbReference>